<dbReference type="InterPro" id="IPR002577">
    <property type="entry name" value="HTH_HxlR"/>
</dbReference>
<feature type="domain" description="HTH hxlR-type" evidence="4">
    <location>
        <begin position="15"/>
        <end position="127"/>
    </location>
</feature>
<dbReference type="PANTHER" id="PTHR33204:SF37">
    <property type="entry name" value="HTH-TYPE TRANSCRIPTIONAL REGULATOR YODB"/>
    <property type="match status" value="1"/>
</dbReference>
<dbReference type="InterPro" id="IPR011991">
    <property type="entry name" value="ArsR-like_HTH"/>
</dbReference>
<dbReference type="Proteomes" id="UP000603200">
    <property type="component" value="Unassembled WGS sequence"/>
</dbReference>
<organism evidence="5 6">
    <name type="scientific">Winogradskya humida</name>
    <dbReference type="NCBI Taxonomy" id="113566"/>
    <lineage>
        <taxon>Bacteria</taxon>
        <taxon>Bacillati</taxon>
        <taxon>Actinomycetota</taxon>
        <taxon>Actinomycetes</taxon>
        <taxon>Micromonosporales</taxon>
        <taxon>Micromonosporaceae</taxon>
        <taxon>Winogradskya</taxon>
    </lineage>
</organism>
<keyword evidence="1" id="KW-0805">Transcription regulation</keyword>
<dbReference type="CDD" id="cd00090">
    <property type="entry name" value="HTH_ARSR"/>
    <property type="match status" value="1"/>
</dbReference>
<name>A0ABQ3ZZQ9_9ACTN</name>
<dbReference type="PANTHER" id="PTHR33204">
    <property type="entry name" value="TRANSCRIPTIONAL REGULATOR, MARR FAMILY"/>
    <property type="match status" value="1"/>
</dbReference>
<evidence type="ECO:0000259" key="4">
    <source>
        <dbReference type="PROSITE" id="PS51118"/>
    </source>
</evidence>
<keyword evidence="3" id="KW-0804">Transcription</keyword>
<reference evidence="5 6" key="1">
    <citation type="submission" date="2021-01" db="EMBL/GenBank/DDBJ databases">
        <title>Whole genome shotgun sequence of Actinoplanes humidus NBRC 14915.</title>
        <authorList>
            <person name="Komaki H."/>
            <person name="Tamura T."/>
        </authorList>
    </citation>
    <scope>NUCLEOTIDE SEQUENCE [LARGE SCALE GENOMIC DNA]</scope>
    <source>
        <strain evidence="5 6">NBRC 14915</strain>
    </source>
</reference>
<evidence type="ECO:0000256" key="1">
    <source>
        <dbReference type="ARBA" id="ARBA00023015"/>
    </source>
</evidence>
<keyword evidence="6" id="KW-1185">Reference proteome</keyword>
<dbReference type="Pfam" id="PF01638">
    <property type="entry name" value="HxlR"/>
    <property type="match status" value="2"/>
</dbReference>
<feature type="domain" description="HTH hxlR-type" evidence="4">
    <location>
        <begin position="131"/>
        <end position="225"/>
    </location>
</feature>
<sequence length="231" mass="25429">MTKYLILAIKYLVKCADYHRAVDETLDSAVPIAAMRPLQGRWTLRVIAALLNGAAGFNEIRRATPGIGPSPLARCLSQLTQAGIVERELVDSQPPSSRYRMSHYGAGLAPVFDEMAAWAQANGLTVTDDQAQLSIALELFQRRWVLEIHCELLEGPQRFTDLSRRIGVNPVSLSQRLTELEQLGLVRKVTDSAHPAYAHTPEGQRIHGVGEALTHWALTRQQADAAAPCTE</sequence>
<proteinExistence type="predicted"/>
<evidence type="ECO:0000256" key="2">
    <source>
        <dbReference type="ARBA" id="ARBA00023125"/>
    </source>
</evidence>
<dbReference type="EMBL" id="BOMN01000102">
    <property type="protein sequence ID" value="GIE24076.1"/>
    <property type="molecule type" value="Genomic_DNA"/>
</dbReference>
<dbReference type="InterPro" id="IPR036388">
    <property type="entry name" value="WH-like_DNA-bd_sf"/>
</dbReference>
<dbReference type="InterPro" id="IPR036390">
    <property type="entry name" value="WH_DNA-bd_sf"/>
</dbReference>
<evidence type="ECO:0000313" key="5">
    <source>
        <dbReference type="EMBL" id="GIE24076.1"/>
    </source>
</evidence>
<evidence type="ECO:0000313" key="6">
    <source>
        <dbReference type="Proteomes" id="UP000603200"/>
    </source>
</evidence>
<keyword evidence="2" id="KW-0238">DNA-binding</keyword>
<gene>
    <name evidence="5" type="ORF">Ahu01nite_071780</name>
</gene>
<protein>
    <recommendedName>
        <fullName evidence="4">HTH hxlR-type domain-containing protein</fullName>
    </recommendedName>
</protein>
<dbReference type="Gene3D" id="1.10.10.10">
    <property type="entry name" value="Winged helix-like DNA-binding domain superfamily/Winged helix DNA-binding domain"/>
    <property type="match status" value="2"/>
</dbReference>
<accession>A0ABQ3ZZQ9</accession>
<comment type="caution">
    <text evidence="5">The sequence shown here is derived from an EMBL/GenBank/DDBJ whole genome shotgun (WGS) entry which is preliminary data.</text>
</comment>
<dbReference type="PROSITE" id="PS51118">
    <property type="entry name" value="HTH_HXLR"/>
    <property type="match status" value="2"/>
</dbReference>
<evidence type="ECO:0000256" key="3">
    <source>
        <dbReference type="ARBA" id="ARBA00023163"/>
    </source>
</evidence>
<dbReference type="SUPFAM" id="SSF46785">
    <property type="entry name" value="Winged helix' DNA-binding domain"/>
    <property type="match status" value="2"/>
</dbReference>